<evidence type="ECO:0008006" key="4">
    <source>
        <dbReference type="Google" id="ProtNLM"/>
    </source>
</evidence>
<dbReference type="EMBL" id="KN818222">
    <property type="protein sequence ID" value="KIL71441.1"/>
    <property type="molecule type" value="Genomic_DNA"/>
</dbReference>
<evidence type="ECO:0000313" key="2">
    <source>
        <dbReference type="EMBL" id="KIL71441.1"/>
    </source>
</evidence>
<dbReference type="AlphaFoldDB" id="A0A0C2XPB1"/>
<keyword evidence="3" id="KW-1185">Reference proteome</keyword>
<feature type="compositionally biased region" description="Low complexity" evidence="1">
    <location>
        <begin position="56"/>
        <end position="71"/>
    </location>
</feature>
<evidence type="ECO:0000313" key="3">
    <source>
        <dbReference type="Proteomes" id="UP000054549"/>
    </source>
</evidence>
<feature type="region of interest" description="Disordered" evidence="1">
    <location>
        <begin position="20"/>
        <end position="78"/>
    </location>
</feature>
<protein>
    <recommendedName>
        <fullName evidence="4">C2H2-type domain-containing protein</fullName>
    </recommendedName>
</protein>
<dbReference type="InParanoid" id="A0A0C2XPB1"/>
<gene>
    <name evidence="2" type="ORF">M378DRAFT_114568</name>
</gene>
<feature type="region of interest" description="Disordered" evidence="1">
    <location>
        <begin position="159"/>
        <end position="238"/>
    </location>
</feature>
<organism evidence="2 3">
    <name type="scientific">Amanita muscaria (strain Koide BX008)</name>
    <dbReference type="NCBI Taxonomy" id="946122"/>
    <lineage>
        <taxon>Eukaryota</taxon>
        <taxon>Fungi</taxon>
        <taxon>Dikarya</taxon>
        <taxon>Basidiomycota</taxon>
        <taxon>Agaricomycotina</taxon>
        <taxon>Agaricomycetes</taxon>
        <taxon>Agaricomycetidae</taxon>
        <taxon>Agaricales</taxon>
        <taxon>Pluteineae</taxon>
        <taxon>Amanitaceae</taxon>
        <taxon>Amanita</taxon>
    </lineage>
</organism>
<dbReference type="OrthoDB" id="8922241at2759"/>
<feature type="region of interest" description="Disordered" evidence="1">
    <location>
        <begin position="304"/>
        <end position="323"/>
    </location>
</feature>
<name>A0A0C2XPB1_AMAMK</name>
<reference evidence="2 3" key="1">
    <citation type="submission" date="2014-04" db="EMBL/GenBank/DDBJ databases">
        <title>Evolutionary Origins and Diversification of the Mycorrhizal Mutualists.</title>
        <authorList>
            <consortium name="DOE Joint Genome Institute"/>
            <consortium name="Mycorrhizal Genomics Consortium"/>
            <person name="Kohler A."/>
            <person name="Kuo A."/>
            <person name="Nagy L.G."/>
            <person name="Floudas D."/>
            <person name="Copeland A."/>
            <person name="Barry K.W."/>
            <person name="Cichocki N."/>
            <person name="Veneault-Fourrey C."/>
            <person name="LaButti K."/>
            <person name="Lindquist E.A."/>
            <person name="Lipzen A."/>
            <person name="Lundell T."/>
            <person name="Morin E."/>
            <person name="Murat C."/>
            <person name="Riley R."/>
            <person name="Ohm R."/>
            <person name="Sun H."/>
            <person name="Tunlid A."/>
            <person name="Henrissat B."/>
            <person name="Grigoriev I.V."/>
            <person name="Hibbett D.S."/>
            <person name="Martin F."/>
        </authorList>
    </citation>
    <scope>NUCLEOTIDE SEQUENCE [LARGE SCALE GENOMIC DNA]</scope>
    <source>
        <strain evidence="2 3">Koide BX008</strain>
    </source>
</reference>
<proteinExistence type="predicted"/>
<feature type="compositionally biased region" description="Polar residues" evidence="1">
    <location>
        <begin position="192"/>
        <end position="216"/>
    </location>
</feature>
<feature type="compositionally biased region" description="Low complexity" evidence="1">
    <location>
        <begin position="175"/>
        <end position="191"/>
    </location>
</feature>
<dbReference type="Proteomes" id="UP000054549">
    <property type="component" value="Unassembled WGS sequence"/>
</dbReference>
<feature type="compositionally biased region" description="Polar residues" evidence="1">
    <location>
        <begin position="226"/>
        <end position="236"/>
    </location>
</feature>
<dbReference type="STRING" id="946122.A0A0C2XPB1"/>
<accession>A0A0C2XPB1</accession>
<evidence type="ECO:0000256" key="1">
    <source>
        <dbReference type="SAM" id="MobiDB-lite"/>
    </source>
</evidence>
<feature type="compositionally biased region" description="Low complexity" evidence="1">
    <location>
        <begin position="264"/>
        <end position="276"/>
    </location>
</feature>
<feature type="region of interest" description="Disordered" evidence="1">
    <location>
        <begin position="264"/>
        <end position="290"/>
    </location>
</feature>
<dbReference type="HOGENOM" id="CLU_045855_0_0_1"/>
<sequence>MPNYACPQCPAIFTRASELSESCDHDRGRHNGVVIEPTRELSNEDNQTADDDDARSASPSRSRSGSATPPSKGKEREAEIDTIKHYRTHTASYSSYNSSRSPYMNSSYDQVSLPTSATRLNNTANWSYSHPWPEHLHLPPIGYPHVYYTPSPHYRIDGPPPLLHPVSQVSGSVYTQSKSQSQESSSRTTLSNHPSYTSSERTTTEQSDTGTSNPLNSDAPVVDPSLESNDAANSSRLTEEQVRVLSLEITQAAMQAVMESAKQAAKSSASGTSSAGRDSEDNTAESNDLLFDSGKNVDAALPVDPSASNLTEEHKLNASQRTMNANVDMDTRCDDVREGADGINDYDADAEPQTLTEQSQLLDNDEEAVLSPGRWLSICLR</sequence>